<dbReference type="AlphaFoldDB" id="A0A9D9EV99"/>
<dbReference type="InterPro" id="IPR011529">
    <property type="entry name" value="Glu_5kinase"/>
</dbReference>
<dbReference type="Pfam" id="PF00696">
    <property type="entry name" value="AA_kinase"/>
    <property type="match status" value="1"/>
</dbReference>
<dbReference type="GO" id="GO:0004349">
    <property type="term" value="F:glutamate 5-kinase activity"/>
    <property type="evidence" value="ECO:0007669"/>
    <property type="project" value="UniProtKB-UniRule"/>
</dbReference>
<dbReference type="GO" id="GO:0005829">
    <property type="term" value="C:cytosol"/>
    <property type="evidence" value="ECO:0007669"/>
    <property type="project" value="TreeGrafter"/>
</dbReference>
<accession>A0A9D9EV99</accession>
<dbReference type="PANTHER" id="PTHR43654">
    <property type="entry name" value="GLUTAMATE 5-KINASE"/>
    <property type="match status" value="1"/>
</dbReference>
<feature type="domain" description="Aspartate/glutamate/uridylate kinase" evidence="9">
    <location>
        <begin position="7"/>
        <end position="234"/>
    </location>
</feature>
<dbReference type="InterPro" id="IPR036393">
    <property type="entry name" value="AceGlu_kinase-like_sf"/>
</dbReference>
<name>A0A9D9EV99_9BACT</name>
<comment type="caution">
    <text evidence="8">Lacks conserved residue(s) required for the propagation of feature annotation.</text>
</comment>
<dbReference type="CDD" id="cd04242">
    <property type="entry name" value="AAK_G5K_ProB"/>
    <property type="match status" value="1"/>
</dbReference>
<dbReference type="SUPFAM" id="SSF53633">
    <property type="entry name" value="Carbamate kinase-like"/>
    <property type="match status" value="1"/>
</dbReference>
<reference evidence="10" key="2">
    <citation type="journal article" date="2021" name="PeerJ">
        <title>Extensive microbial diversity within the chicken gut microbiome revealed by metagenomics and culture.</title>
        <authorList>
            <person name="Gilroy R."/>
            <person name="Ravi A."/>
            <person name="Getino M."/>
            <person name="Pursley I."/>
            <person name="Horton D.L."/>
            <person name="Alikhan N.F."/>
            <person name="Baker D."/>
            <person name="Gharbi K."/>
            <person name="Hall N."/>
            <person name="Watson M."/>
            <person name="Adriaenssens E.M."/>
            <person name="Foster-Nyarko E."/>
            <person name="Jarju S."/>
            <person name="Secka A."/>
            <person name="Antonio M."/>
            <person name="Oren A."/>
            <person name="Chaudhuri R.R."/>
            <person name="La Ragione R."/>
            <person name="Hildebrand F."/>
            <person name="Pallen M.J."/>
        </authorList>
    </citation>
    <scope>NUCLEOTIDE SEQUENCE</scope>
    <source>
        <strain evidence="10">B1-20833</strain>
    </source>
</reference>
<evidence type="ECO:0000256" key="8">
    <source>
        <dbReference type="HAMAP-Rule" id="MF_00456"/>
    </source>
</evidence>
<proteinExistence type="inferred from homology"/>
<dbReference type="GO" id="GO:0055129">
    <property type="term" value="P:L-proline biosynthetic process"/>
    <property type="evidence" value="ECO:0007669"/>
    <property type="project" value="UniProtKB-UniRule"/>
</dbReference>
<dbReference type="GO" id="GO:0005524">
    <property type="term" value="F:ATP binding"/>
    <property type="evidence" value="ECO:0007669"/>
    <property type="project" value="UniProtKB-KW"/>
</dbReference>
<dbReference type="EMBL" id="JADIMI010000081">
    <property type="protein sequence ID" value="MBO8452903.1"/>
    <property type="molecule type" value="Genomic_DNA"/>
</dbReference>
<keyword evidence="5 8" id="KW-0547">Nucleotide-binding</keyword>
<evidence type="ECO:0000256" key="2">
    <source>
        <dbReference type="ARBA" id="ARBA00022605"/>
    </source>
</evidence>
<dbReference type="NCBIfam" id="TIGR01027">
    <property type="entry name" value="proB"/>
    <property type="match status" value="1"/>
</dbReference>
<keyword evidence="3 8" id="KW-0641">Proline biosynthesis</keyword>
<keyword evidence="2 8" id="KW-0028">Amino-acid biosynthesis</keyword>
<dbReference type="HAMAP" id="MF_00456">
    <property type="entry name" value="ProB"/>
    <property type="match status" value="1"/>
</dbReference>
<dbReference type="InterPro" id="IPR005715">
    <property type="entry name" value="Glu_5kinase/COase_Synthase"/>
</dbReference>
<organism evidence="10 11">
    <name type="scientific">Candidatus Cryptobacteroides intestinavium</name>
    <dbReference type="NCBI Taxonomy" id="2840766"/>
    <lineage>
        <taxon>Bacteria</taxon>
        <taxon>Pseudomonadati</taxon>
        <taxon>Bacteroidota</taxon>
        <taxon>Bacteroidia</taxon>
        <taxon>Bacteroidales</taxon>
        <taxon>Candidatus Cryptobacteroides</taxon>
    </lineage>
</organism>
<feature type="binding site" evidence="8">
    <location>
        <position position="51"/>
    </location>
    <ligand>
        <name>substrate</name>
    </ligand>
</feature>
<reference evidence="10" key="1">
    <citation type="submission" date="2020-10" db="EMBL/GenBank/DDBJ databases">
        <authorList>
            <person name="Gilroy R."/>
        </authorList>
    </citation>
    <scope>NUCLEOTIDE SEQUENCE</scope>
    <source>
        <strain evidence="10">B1-20833</strain>
    </source>
</reference>
<evidence type="ECO:0000256" key="3">
    <source>
        <dbReference type="ARBA" id="ARBA00022650"/>
    </source>
</evidence>
<comment type="subcellular location">
    <subcellularLocation>
        <location evidence="8">Cytoplasm</location>
    </subcellularLocation>
</comment>
<comment type="caution">
    <text evidence="10">The sequence shown here is derived from an EMBL/GenBank/DDBJ whole genome shotgun (WGS) entry which is preliminary data.</text>
</comment>
<keyword evidence="1 8" id="KW-0963">Cytoplasm</keyword>
<evidence type="ECO:0000256" key="7">
    <source>
        <dbReference type="ARBA" id="ARBA00022840"/>
    </source>
</evidence>
<dbReference type="FunFam" id="3.40.1160.10:FF:000040">
    <property type="entry name" value="Glutamate 5-kinase"/>
    <property type="match status" value="1"/>
</dbReference>
<comment type="similarity">
    <text evidence="8">Belongs to the glutamate 5-kinase family.</text>
</comment>
<feature type="binding site" evidence="8">
    <location>
        <position position="11"/>
    </location>
    <ligand>
        <name>ATP</name>
        <dbReference type="ChEBI" id="CHEBI:30616"/>
    </ligand>
</feature>
<dbReference type="InterPro" id="IPR001048">
    <property type="entry name" value="Asp/Glu/Uridylate_kinase"/>
</dbReference>
<evidence type="ECO:0000259" key="9">
    <source>
        <dbReference type="Pfam" id="PF00696"/>
    </source>
</evidence>
<dbReference type="Proteomes" id="UP000823661">
    <property type="component" value="Unassembled WGS sequence"/>
</dbReference>
<dbReference type="PANTHER" id="PTHR43654:SF1">
    <property type="entry name" value="ISOPENTENYL PHOSPHATE KINASE"/>
    <property type="match status" value="1"/>
</dbReference>
<gene>
    <name evidence="8 10" type="primary">proB</name>
    <name evidence="10" type="ORF">IAC06_08520</name>
</gene>
<feature type="binding site" evidence="8">
    <location>
        <position position="150"/>
    </location>
    <ligand>
        <name>substrate</name>
    </ligand>
</feature>
<dbReference type="PIRSF" id="PIRSF000729">
    <property type="entry name" value="GK"/>
    <property type="match status" value="1"/>
</dbReference>
<evidence type="ECO:0000313" key="10">
    <source>
        <dbReference type="EMBL" id="MBO8452903.1"/>
    </source>
</evidence>
<feature type="binding site" evidence="8">
    <location>
        <position position="138"/>
    </location>
    <ligand>
        <name>substrate</name>
    </ligand>
</feature>
<dbReference type="EC" id="2.7.2.11" evidence="8"/>
<evidence type="ECO:0000313" key="11">
    <source>
        <dbReference type="Proteomes" id="UP000823661"/>
    </source>
</evidence>
<evidence type="ECO:0000256" key="4">
    <source>
        <dbReference type="ARBA" id="ARBA00022679"/>
    </source>
</evidence>
<keyword evidence="6 8" id="KW-0418">Kinase</keyword>
<protein>
    <recommendedName>
        <fullName evidence="8">Glutamate 5-kinase</fullName>
        <ecNumber evidence="8">2.7.2.11</ecNumber>
    </recommendedName>
    <alternativeName>
        <fullName evidence="8">Gamma-glutamyl kinase</fullName>
        <shortName evidence="8">GK</shortName>
    </alternativeName>
</protein>
<dbReference type="Gene3D" id="3.40.1160.10">
    <property type="entry name" value="Acetylglutamate kinase-like"/>
    <property type="match status" value="1"/>
</dbReference>
<evidence type="ECO:0000256" key="5">
    <source>
        <dbReference type="ARBA" id="ARBA00022741"/>
    </source>
</evidence>
<evidence type="ECO:0000256" key="1">
    <source>
        <dbReference type="ARBA" id="ARBA00022490"/>
    </source>
</evidence>
<comment type="catalytic activity">
    <reaction evidence="8">
        <text>L-glutamate + ATP = L-glutamyl 5-phosphate + ADP</text>
        <dbReference type="Rhea" id="RHEA:14877"/>
        <dbReference type="ChEBI" id="CHEBI:29985"/>
        <dbReference type="ChEBI" id="CHEBI:30616"/>
        <dbReference type="ChEBI" id="CHEBI:58274"/>
        <dbReference type="ChEBI" id="CHEBI:456216"/>
        <dbReference type="EC" id="2.7.2.11"/>
    </reaction>
</comment>
<comment type="pathway">
    <text evidence="8">Amino-acid biosynthesis; L-proline biosynthesis; L-glutamate 5-semialdehyde from L-glutamate: step 1/2.</text>
</comment>
<keyword evidence="7 8" id="KW-0067">ATP-binding</keyword>
<evidence type="ECO:0000256" key="6">
    <source>
        <dbReference type="ARBA" id="ARBA00022777"/>
    </source>
</evidence>
<keyword evidence="4 8" id="KW-0808">Transferase</keyword>
<dbReference type="PRINTS" id="PR00474">
    <property type="entry name" value="GLU5KINASE"/>
</dbReference>
<comment type="function">
    <text evidence="8">Catalyzes the transfer of a phosphate group to glutamate to form L-glutamate 5-phosphate.</text>
</comment>
<sequence>MNYRFSRVVVKVGSNVLTRKDGSPDIAMMVGIVSQIAALREAGVEVLLVSSGAVASGRGVLKASGSLDDVSQRQLYSAVGQARLINRYYDFFAGYGIVCGQVLTTKESLMLEDHYRNQRNCMAVMLEHGVIPVINENDAVSVTELMFTDNDELSGLVAEMMQAQCLVLLSNVDGLYSGDPESPGSRLVREVMPGDEITGYIGESRSSFGRGGMSAKCRIAAGTAEKGIEVIIADGRRSDIILSVLSENCIDVPCTRFIPTVSI</sequence>
<dbReference type="InterPro" id="IPR041739">
    <property type="entry name" value="G5K_ProB"/>
</dbReference>
<dbReference type="InterPro" id="IPR001057">
    <property type="entry name" value="Glu/AcGlu_kinase"/>
</dbReference>